<evidence type="ECO:0000256" key="6">
    <source>
        <dbReference type="PIRSR" id="PIRSR602129-50"/>
    </source>
</evidence>
<dbReference type="InterPro" id="IPR015421">
    <property type="entry name" value="PyrdxlP-dep_Trfase_major"/>
</dbReference>
<dbReference type="AlphaFoldDB" id="A0A936NDC9"/>
<dbReference type="Pfam" id="PF00282">
    <property type="entry name" value="Pyridoxal_deC"/>
    <property type="match status" value="1"/>
</dbReference>
<keyword evidence="5 7" id="KW-0456">Lyase</keyword>
<sequence length="453" mass="48146">MHQSDEVTDRIMSLVADYVVDRLGLDPVPLDHPESMTSLAQRAPNLIGERPRPPEEVFAQFTNVLATSVISVDSPRYLSFIPAAPTKASLMFDMVVSASSLNATSWLDASGAVHAENQALAVLAAEMGMPVSAGGCFVSGGSAGNLSALAVARDAARRRLGDARAATSIVCSDQAHSSVSNTAHLLDVDVITVPTVDGRLTGRGLAAVAGRLEQPERVMAVVATAGTTNLGIVDELDAIADVAAAHGWWFHVDGAYGAAARLAPSARSRFDGIEGCDSMVVDPHKWLFAPFDCAALLYREPAVAAVTHAQHAGYLDVLHDTGDPSDVGWNPADYAHHLTRRARGLALWFSLAVHGLGAYRDAIEAALSLARWTADRVREAPHLDLVIEPQLSVVAFTRSGWNAGDYQRFSDQLLADQVGFVVPSNHDGKPILRCAFLHPGTTTDMVAEVLDLL</sequence>
<evidence type="ECO:0000313" key="9">
    <source>
        <dbReference type="Proteomes" id="UP000727993"/>
    </source>
</evidence>
<dbReference type="GO" id="GO:0019752">
    <property type="term" value="P:carboxylic acid metabolic process"/>
    <property type="evidence" value="ECO:0007669"/>
    <property type="project" value="InterPro"/>
</dbReference>
<dbReference type="PANTHER" id="PTHR11999">
    <property type="entry name" value="GROUP II PYRIDOXAL-5-PHOSPHATE DECARBOXYLASE"/>
    <property type="match status" value="1"/>
</dbReference>
<evidence type="ECO:0000256" key="1">
    <source>
        <dbReference type="ARBA" id="ARBA00001933"/>
    </source>
</evidence>
<dbReference type="Gene3D" id="3.90.1150.170">
    <property type="match status" value="1"/>
</dbReference>
<keyword evidence="8" id="KW-0808">Transferase</keyword>
<name>A0A936NDC9_9ACTN</name>
<reference evidence="8 9" key="1">
    <citation type="submission" date="2020-10" db="EMBL/GenBank/DDBJ databases">
        <title>Connecting structure to function with the recovery of over 1000 high-quality activated sludge metagenome-assembled genomes encoding full-length rRNA genes using long-read sequencing.</title>
        <authorList>
            <person name="Singleton C.M."/>
            <person name="Petriglieri F."/>
            <person name="Kristensen J.M."/>
            <person name="Kirkegaard R.H."/>
            <person name="Michaelsen T.Y."/>
            <person name="Andersen M.H."/>
            <person name="Karst S.M."/>
            <person name="Dueholm M.S."/>
            <person name="Nielsen P.H."/>
            <person name="Albertsen M."/>
        </authorList>
    </citation>
    <scope>NUCLEOTIDE SEQUENCE [LARGE SCALE GENOMIC DNA]</scope>
    <source>
        <strain evidence="8">Lyne_18-Q3-R50-59_MAXAC.006</strain>
    </source>
</reference>
<dbReference type="GO" id="GO:0008483">
    <property type="term" value="F:transaminase activity"/>
    <property type="evidence" value="ECO:0007669"/>
    <property type="project" value="UniProtKB-KW"/>
</dbReference>
<keyword evidence="8" id="KW-0032">Aminotransferase</keyword>
<gene>
    <name evidence="8" type="ORF">IPN02_15550</name>
</gene>
<keyword evidence="3" id="KW-0210">Decarboxylase</keyword>
<dbReference type="PROSITE" id="PS00392">
    <property type="entry name" value="DDC_GAD_HDC_YDC"/>
    <property type="match status" value="1"/>
</dbReference>
<evidence type="ECO:0000256" key="2">
    <source>
        <dbReference type="ARBA" id="ARBA00009533"/>
    </source>
</evidence>
<comment type="cofactor">
    <cofactor evidence="1 6 7">
        <name>pyridoxal 5'-phosphate</name>
        <dbReference type="ChEBI" id="CHEBI:597326"/>
    </cofactor>
</comment>
<evidence type="ECO:0000256" key="7">
    <source>
        <dbReference type="RuleBase" id="RU000382"/>
    </source>
</evidence>
<dbReference type="InterPro" id="IPR021115">
    <property type="entry name" value="Pyridoxal-P_BS"/>
</dbReference>
<evidence type="ECO:0000256" key="4">
    <source>
        <dbReference type="ARBA" id="ARBA00022898"/>
    </source>
</evidence>
<dbReference type="Proteomes" id="UP000727993">
    <property type="component" value="Unassembled WGS sequence"/>
</dbReference>
<evidence type="ECO:0000256" key="3">
    <source>
        <dbReference type="ARBA" id="ARBA00022793"/>
    </source>
</evidence>
<dbReference type="PANTHER" id="PTHR11999:SF70">
    <property type="entry name" value="MIP05841P"/>
    <property type="match status" value="1"/>
</dbReference>
<evidence type="ECO:0000313" key="8">
    <source>
        <dbReference type="EMBL" id="MBK9298218.1"/>
    </source>
</evidence>
<accession>A0A936NDC9</accession>
<comment type="caution">
    <text evidence="8">The sequence shown here is derived from an EMBL/GenBank/DDBJ whole genome shotgun (WGS) entry which is preliminary data.</text>
</comment>
<dbReference type="Gene3D" id="3.40.640.10">
    <property type="entry name" value="Type I PLP-dependent aspartate aminotransferase-like (Major domain)"/>
    <property type="match status" value="1"/>
</dbReference>
<dbReference type="EMBL" id="JADJZA010000008">
    <property type="protein sequence ID" value="MBK9298218.1"/>
    <property type="molecule type" value="Genomic_DNA"/>
</dbReference>
<comment type="similarity">
    <text evidence="2 7">Belongs to the group II decarboxylase family.</text>
</comment>
<organism evidence="8 9">
    <name type="scientific">Candidatus Neomicrothrix subdominans</name>
    <dbReference type="NCBI Taxonomy" id="2954438"/>
    <lineage>
        <taxon>Bacteria</taxon>
        <taxon>Bacillati</taxon>
        <taxon>Actinomycetota</taxon>
        <taxon>Acidimicrobiia</taxon>
        <taxon>Acidimicrobiales</taxon>
        <taxon>Microthrixaceae</taxon>
        <taxon>Candidatus Neomicrothrix</taxon>
    </lineage>
</organism>
<feature type="modified residue" description="N6-(pyridoxal phosphate)lysine" evidence="6">
    <location>
        <position position="285"/>
    </location>
</feature>
<evidence type="ECO:0000256" key="5">
    <source>
        <dbReference type="ARBA" id="ARBA00023239"/>
    </source>
</evidence>
<proteinExistence type="inferred from homology"/>
<dbReference type="GO" id="GO:0030170">
    <property type="term" value="F:pyridoxal phosphate binding"/>
    <property type="evidence" value="ECO:0007669"/>
    <property type="project" value="InterPro"/>
</dbReference>
<dbReference type="GO" id="GO:0004058">
    <property type="term" value="F:aromatic-L-amino-acid decarboxylase activity"/>
    <property type="evidence" value="ECO:0007669"/>
    <property type="project" value="UniProtKB-ARBA"/>
</dbReference>
<dbReference type="SUPFAM" id="SSF53383">
    <property type="entry name" value="PLP-dependent transferases"/>
    <property type="match status" value="1"/>
</dbReference>
<dbReference type="InterPro" id="IPR010977">
    <property type="entry name" value="Aromatic_deC"/>
</dbReference>
<dbReference type="InterPro" id="IPR015422">
    <property type="entry name" value="PyrdxlP-dep_Trfase_small"/>
</dbReference>
<dbReference type="InterPro" id="IPR015424">
    <property type="entry name" value="PyrdxlP-dep_Trfase"/>
</dbReference>
<protein>
    <submittedName>
        <fullName evidence="8">Aminotransferase class V-fold PLP-dependent enzyme</fullName>
    </submittedName>
</protein>
<dbReference type="Gene3D" id="3.90.1150.10">
    <property type="entry name" value="Aspartate Aminotransferase, domain 1"/>
    <property type="match status" value="1"/>
</dbReference>
<keyword evidence="4 6" id="KW-0663">Pyridoxal phosphate</keyword>
<dbReference type="InterPro" id="IPR002129">
    <property type="entry name" value="PyrdxlP-dep_de-COase"/>
</dbReference>